<reference evidence="2" key="2">
    <citation type="submission" date="2015-01" db="EMBL/GenBank/DDBJ databases">
        <title>Evolutionary Origins and Diversification of the Mycorrhizal Mutualists.</title>
        <authorList>
            <consortium name="DOE Joint Genome Institute"/>
            <consortium name="Mycorrhizal Genomics Consortium"/>
            <person name="Kohler A."/>
            <person name="Kuo A."/>
            <person name="Nagy L.G."/>
            <person name="Floudas D."/>
            <person name="Copeland A."/>
            <person name="Barry K.W."/>
            <person name="Cichocki N."/>
            <person name="Veneault-Fourrey C."/>
            <person name="LaButti K."/>
            <person name="Lindquist E.A."/>
            <person name="Lipzen A."/>
            <person name="Lundell T."/>
            <person name="Morin E."/>
            <person name="Murat C."/>
            <person name="Riley R."/>
            <person name="Ohm R."/>
            <person name="Sun H."/>
            <person name="Tunlid A."/>
            <person name="Henrissat B."/>
            <person name="Grigoriev I.V."/>
            <person name="Hibbett D.S."/>
            <person name="Martin F."/>
        </authorList>
    </citation>
    <scope>NUCLEOTIDE SEQUENCE [LARGE SCALE GENOMIC DNA]</scope>
    <source>
        <strain evidence="2">UH-Slu-Lm8-n1</strain>
    </source>
</reference>
<dbReference type="InParanoid" id="A0A0D0AFM7"/>
<dbReference type="Proteomes" id="UP000054485">
    <property type="component" value="Unassembled WGS sequence"/>
</dbReference>
<accession>A0A0D0AFM7</accession>
<protein>
    <submittedName>
        <fullName evidence="1">Uncharacterized protein</fullName>
    </submittedName>
</protein>
<evidence type="ECO:0000313" key="2">
    <source>
        <dbReference type="Proteomes" id="UP000054485"/>
    </source>
</evidence>
<keyword evidence="2" id="KW-1185">Reference proteome</keyword>
<sequence length="56" mass="6387">MITLFDRAGLHYSLREHYVRSGRQQSLNKYFENGFCCASPKRCSDMRHPSGGCSST</sequence>
<dbReference type="AlphaFoldDB" id="A0A0D0AFM7"/>
<name>A0A0D0AFM7_9AGAM</name>
<organism evidence="1 2">
    <name type="scientific">Suillus luteus UH-Slu-Lm8-n1</name>
    <dbReference type="NCBI Taxonomy" id="930992"/>
    <lineage>
        <taxon>Eukaryota</taxon>
        <taxon>Fungi</taxon>
        <taxon>Dikarya</taxon>
        <taxon>Basidiomycota</taxon>
        <taxon>Agaricomycotina</taxon>
        <taxon>Agaricomycetes</taxon>
        <taxon>Agaricomycetidae</taxon>
        <taxon>Boletales</taxon>
        <taxon>Suillineae</taxon>
        <taxon>Suillaceae</taxon>
        <taxon>Suillus</taxon>
    </lineage>
</organism>
<reference evidence="1 2" key="1">
    <citation type="submission" date="2014-04" db="EMBL/GenBank/DDBJ databases">
        <authorList>
            <consortium name="DOE Joint Genome Institute"/>
            <person name="Kuo A."/>
            <person name="Ruytinx J."/>
            <person name="Rineau F."/>
            <person name="Colpaert J."/>
            <person name="Kohler A."/>
            <person name="Nagy L.G."/>
            <person name="Floudas D."/>
            <person name="Copeland A."/>
            <person name="Barry K.W."/>
            <person name="Cichocki N."/>
            <person name="Veneault-Fourrey C."/>
            <person name="LaButti K."/>
            <person name="Lindquist E.A."/>
            <person name="Lipzen A."/>
            <person name="Lundell T."/>
            <person name="Morin E."/>
            <person name="Murat C."/>
            <person name="Sun H."/>
            <person name="Tunlid A."/>
            <person name="Henrissat B."/>
            <person name="Grigoriev I.V."/>
            <person name="Hibbett D.S."/>
            <person name="Martin F."/>
            <person name="Nordberg H.P."/>
            <person name="Cantor M.N."/>
            <person name="Hua S.X."/>
        </authorList>
    </citation>
    <scope>NUCLEOTIDE SEQUENCE [LARGE SCALE GENOMIC DNA]</scope>
    <source>
        <strain evidence="1 2">UH-Slu-Lm8-n1</strain>
    </source>
</reference>
<proteinExistence type="predicted"/>
<dbReference type="EMBL" id="KN835300">
    <property type="protein sequence ID" value="KIK40506.1"/>
    <property type="molecule type" value="Genomic_DNA"/>
</dbReference>
<gene>
    <name evidence="1" type="ORF">CY34DRAFT_807127</name>
</gene>
<evidence type="ECO:0000313" key="1">
    <source>
        <dbReference type="EMBL" id="KIK40506.1"/>
    </source>
</evidence>
<dbReference type="HOGENOM" id="CLU_3015749_0_0_1"/>